<dbReference type="GO" id="GO:0008483">
    <property type="term" value="F:transaminase activity"/>
    <property type="evidence" value="ECO:0007669"/>
    <property type="project" value="UniProtKB-KW"/>
</dbReference>
<name>A0A1W1HH10_9BACT</name>
<keyword evidence="4" id="KW-0808">Transferase</keyword>
<dbReference type="Pfam" id="PF00155">
    <property type="entry name" value="Aminotran_1_2"/>
    <property type="match status" value="1"/>
</dbReference>
<dbReference type="InterPro" id="IPR015422">
    <property type="entry name" value="PyrdxlP-dep_Trfase_small"/>
</dbReference>
<dbReference type="STRING" id="1246637.MTBBW1_420024"/>
<evidence type="ECO:0000256" key="2">
    <source>
        <dbReference type="ARBA" id="ARBA00022898"/>
    </source>
</evidence>
<evidence type="ECO:0000313" key="4">
    <source>
        <dbReference type="EMBL" id="SLM31759.1"/>
    </source>
</evidence>
<evidence type="ECO:0000256" key="1">
    <source>
        <dbReference type="ARBA" id="ARBA00001933"/>
    </source>
</evidence>
<dbReference type="SUPFAM" id="SSF53383">
    <property type="entry name" value="PLP-dependent transferases"/>
    <property type="match status" value="1"/>
</dbReference>
<proteinExistence type="predicted"/>
<evidence type="ECO:0000259" key="3">
    <source>
        <dbReference type="Pfam" id="PF00155"/>
    </source>
</evidence>
<dbReference type="EMBL" id="FWEV01000284">
    <property type="protein sequence ID" value="SLM31759.1"/>
    <property type="molecule type" value="Genomic_DNA"/>
</dbReference>
<dbReference type="InterPro" id="IPR015424">
    <property type="entry name" value="PyrdxlP-dep_Trfase"/>
</dbReference>
<keyword evidence="2" id="KW-0663">Pyridoxal phosphate</keyword>
<dbReference type="RefSeq" id="WP_080800829.1">
    <property type="nucleotide sequence ID" value="NZ_LT828541.1"/>
</dbReference>
<dbReference type="Gene3D" id="3.90.1150.10">
    <property type="entry name" value="Aspartate Aminotransferase, domain 1"/>
    <property type="match status" value="1"/>
</dbReference>
<dbReference type="PANTHER" id="PTHR42885">
    <property type="entry name" value="HISTIDINOL-PHOSPHATE AMINOTRANSFERASE-RELATED"/>
    <property type="match status" value="1"/>
</dbReference>
<dbReference type="CDD" id="cd00609">
    <property type="entry name" value="AAT_like"/>
    <property type="match status" value="1"/>
</dbReference>
<reference evidence="4 5" key="1">
    <citation type="submission" date="2017-03" db="EMBL/GenBank/DDBJ databases">
        <authorList>
            <person name="Afonso C.L."/>
            <person name="Miller P.J."/>
            <person name="Scott M.A."/>
            <person name="Spackman E."/>
            <person name="Goraichik I."/>
            <person name="Dimitrov K.M."/>
            <person name="Suarez D.L."/>
            <person name="Swayne D.E."/>
        </authorList>
    </citation>
    <scope>NUCLEOTIDE SEQUENCE [LARGE SCALE GENOMIC DNA]</scope>
    <source>
        <strain evidence="4">PRJEB14757</strain>
    </source>
</reference>
<dbReference type="InterPro" id="IPR004839">
    <property type="entry name" value="Aminotransferase_I/II_large"/>
</dbReference>
<dbReference type="InterPro" id="IPR015421">
    <property type="entry name" value="PyrdxlP-dep_Trfase_major"/>
</dbReference>
<sequence>MITGHGGNVQDLAKQNHCSIDEIIDMSSNINPLGPPEGVEAFIANNIAAVRSLPQPDARDMVTAFSKVYDIPFNRVIGGNGTTWFIYTLPLALGSKGVLIAGPTYADYRDGCKMHHVPLDFLMADESNMFKPDIEALSRRIARSRGAAKNTGDSSIDASIGTSIGASKESLTSSDTLNHKNTQLHSHAKEHKIDTVFICNPNNPTGALIQHDDLISLLKEHPDVFFIIDESYLPFVIDAENISLVSETRYPNLIVLSSMSKIFRIPGLRTGFLCADPSVTEQIMTFYQPWSVNALAQAAVLHILENSALIAPFLETTRRFVQQEKQLFTDSLNAVAGLELDIYPGETYFLLAKLTGTLKSHELCDELGRHKILIRDCANFDGLSDSFVRFSLRDRDSNQKLADILKLCCAKDSKVTS</sequence>
<keyword evidence="5" id="KW-1185">Reference proteome</keyword>
<keyword evidence="4" id="KW-0032">Aminotransferase</keyword>
<organism evidence="4 5">
    <name type="scientific">Desulfamplus magnetovallimortis</name>
    <dbReference type="NCBI Taxonomy" id="1246637"/>
    <lineage>
        <taxon>Bacteria</taxon>
        <taxon>Pseudomonadati</taxon>
        <taxon>Thermodesulfobacteriota</taxon>
        <taxon>Desulfobacteria</taxon>
        <taxon>Desulfobacterales</taxon>
        <taxon>Desulfobacteraceae</taxon>
        <taxon>Desulfamplus</taxon>
    </lineage>
</organism>
<dbReference type="GO" id="GO:0030170">
    <property type="term" value="F:pyridoxal phosphate binding"/>
    <property type="evidence" value="ECO:0007669"/>
    <property type="project" value="InterPro"/>
</dbReference>
<dbReference type="Proteomes" id="UP000191931">
    <property type="component" value="Unassembled WGS sequence"/>
</dbReference>
<evidence type="ECO:0000313" key="5">
    <source>
        <dbReference type="Proteomes" id="UP000191931"/>
    </source>
</evidence>
<dbReference type="AlphaFoldDB" id="A0A1W1HH10"/>
<dbReference type="OrthoDB" id="9813612at2"/>
<dbReference type="Gene3D" id="3.40.640.10">
    <property type="entry name" value="Type I PLP-dependent aspartate aminotransferase-like (Major domain)"/>
    <property type="match status" value="1"/>
</dbReference>
<protein>
    <submittedName>
        <fullName evidence="4">Putative histidinol-phosphate/aromatic aminotransferase and cobyric acid decarboxylase</fullName>
    </submittedName>
</protein>
<comment type="cofactor">
    <cofactor evidence="1">
        <name>pyridoxal 5'-phosphate</name>
        <dbReference type="ChEBI" id="CHEBI:597326"/>
    </cofactor>
</comment>
<feature type="domain" description="Aminotransferase class I/classII large" evidence="3">
    <location>
        <begin position="22"/>
        <end position="403"/>
    </location>
</feature>
<dbReference type="PANTHER" id="PTHR42885:SF1">
    <property type="entry name" value="THREONINE-PHOSPHATE DECARBOXYLASE"/>
    <property type="match status" value="1"/>
</dbReference>
<accession>A0A1W1HH10</accession>
<gene>
    <name evidence="4" type="ORF">MTBBW1_420024</name>
</gene>